<gene>
    <name evidence="1" type="ORF">SAMN05444682_115141</name>
</gene>
<organism evidence="1 2">
    <name type="scientific">Parapedobacter indicus</name>
    <dbReference type="NCBI Taxonomy" id="1477437"/>
    <lineage>
        <taxon>Bacteria</taxon>
        <taxon>Pseudomonadati</taxon>
        <taxon>Bacteroidota</taxon>
        <taxon>Sphingobacteriia</taxon>
        <taxon>Sphingobacteriales</taxon>
        <taxon>Sphingobacteriaceae</taxon>
        <taxon>Parapedobacter</taxon>
    </lineage>
</organism>
<protein>
    <submittedName>
        <fullName evidence="1">Uncharacterized protein</fullName>
    </submittedName>
</protein>
<evidence type="ECO:0000313" key="1">
    <source>
        <dbReference type="EMBL" id="SFJ88851.1"/>
    </source>
</evidence>
<dbReference type="OrthoDB" id="198812at2"/>
<dbReference type="AlphaFoldDB" id="A0A1I3V3Z1"/>
<accession>A0A1I3V3Z1</accession>
<dbReference type="RefSeq" id="WP_090632133.1">
    <property type="nucleotide sequence ID" value="NZ_FOQO01000015.1"/>
</dbReference>
<evidence type="ECO:0000313" key="2">
    <source>
        <dbReference type="Proteomes" id="UP000198670"/>
    </source>
</evidence>
<dbReference type="STRING" id="1477437.SAMN05444682_115141"/>
<dbReference type="EMBL" id="FOQO01000015">
    <property type="protein sequence ID" value="SFJ88851.1"/>
    <property type="molecule type" value="Genomic_DNA"/>
</dbReference>
<keyword evidence="2" id="KW-1185">Reference proteome</keyword>
<name>A0A1I3V3Z1_9SPHI</name>
<dbReference type="Proteomes" id="UP000198670">
    <property type="component" value="Unassembled WGS sequence"/>
</dbReference>
<reference evidence="1 2" key="1">
    <citation type="submission" date="2016-10" db="EMBL/GenBank/DDBJ databases">
        <authorList>
            <person name="de Groot N.N."/>
        </authorList>
    </citation>
    <scope>NUCLEOTIDE SEQUENCE [LARGE SCALE GENOMIC DNA]</scope>
    <source>
        <strain evidence="1 2">RK1</strain>
    </source>
</reference>
<sequence length="211" mass="25252">MTSDKIYDAVQWLYGNCDHRLQNVFIYNWESDFFCITKSHYSVEVEVKVSRSDFFADFKKPKHKLFENSRKTIYCRNDGTSKLGFQVKDPDSKYGWKWVYYESSNVTFINPQEFTPNKFYFACPENMVKPEEVPAYAGLIYVPDRFMSVPCYEAKKAPFLHKFRKNFTGVLMSKYYHRVLNAKRQLSFLTFEHEKDEPIRKELEKIIKILQ</sequence>
<proteinExistence type="predicted"/>